<sequence length="26" mass="2751">AAQVSANKIPDKALKAEIAELLDTLK</sequence>
<proteinExistence type="predicted"/>
<protein>
    <submittedName>
        <fullName evidence="1">Uncharacterized protein</fullName>
    </submittedName>
</protein>
<dbReference type="AlphaFoldDB" id="A0A0F9G5I5"/>
<reference evidence="1" key="1">
    <citation type="journal article" date="2015" name="Nature">
        <title>Complex archaea that bridge the gap between prokaryotes and eukaryotes.</title>
        <authorList>
            <person name="Spang A."/>
            <person name="Saw J.H."/>
            <person name="Jorgensen S.L."/>
            <person name="Zaremba-Niedzwiedzka K."/>
            <person name="Martijn J."/>
            <person name="Lind A.E."/>
            <person name="van Eijk R."/>
            <person name="Schleper C."/>
            <person name="Guy L."/>
            <person name="Ettema T.J."/>
        </authorList>
    </citation>
    <scope>NUCLEOTIDE SEQUENCE</scope>
</reference>
<organism evidence="1">
    <name type="scientific">marine sediment metagenome</name>
    <dbReference type="NCBI Taxonomy" id="412755"/>
    <lineage>
        <taxon>unclassified sequences</taxon>
        <taxon>metagenomes</taxon>
        <taxon>ecological metagenomes</taxon>
    </lineage>
</organism>
<name>A0A0F9G5I5_9ZZZZ</name>
<gene>
    <name evidence="1" type="ORF">LCGC14_2224520</name>
</gene>
<evidence type="ECO:0000313" key="1">
    <source>
        <dbReference type="EMBL" id="KKL58527.1"/>
    </source>
</evidence>
<comment type="caution">
    <text evidence="1">The sequence shown here is derived from an EMBL/GenBank/DDBJ whole genome shotgun (WGS) entry which is preliminary data.</text>
</comment>
<dbReference type="EMBL" id="LAZR01029793">
    <property type="protein sequence ID" value="KKL58527.1"/>
    <property type="molecule type" value="Genomic_DNA"/>
</dbReference>
<accession>A0A0F9G5I5</accession>
<feature type="non-terminal residue" evidence="1">
    <location>
        <position position="1"/>
    </location>
</feature>